<evidence type="ECO:0000256" key="1">
    <source>
        <dbReference type="ARBA" id="ARBA00004651"/>
    </source>
</evidence>
<evidence type="ECO:0000313" key="9">
    <source>
        <dbReference type="EMBL" id="UJS26338.1"/>
    </source>
</evidence>
<evidence type="ECO:0000256" key="5">
    <source>
        <dbReference type="ARBA" id="ARBA00022692"/>
    </source>
</evidence>
<evidence type="ECO:0000256" key="6">
    <source>
        <dbReference type="ARBA" id="ARBA00022989"/>
    </source>
</evidence>
<dbReference type="EMBL" id="CP091244">
    <property type="protein sequence ID" value="UJS26338.1"/>
    <property type="molecule type" value="Genomic_DNA"/>
</dbReference>
<feature type="transmembrane region" description="Helical" evidence="8">
    <location>
        <begin position="72"/>
        <end position="91"/>
    </location>
</feature>
<evidence type="ECO:0000256" key="4">
    <source>
        <dbReference type="ARBA" id="ARBA00022475"/>
    </source>
</evidence>
<evidence type="ECO:0000313" key="10">
    <source>
        <dbReference type="Proteomes" id="UP001054801"/>
    </source>
</evidence>
<evidence type="ECO:0000256" key="3">
    <source>
        <dbReference type="ARBA" id="ARBA00022448"/>
    </source>
</evidence>
<evidence type="ECO:0000256" key="2">
    <source>
        <dbReference type="ARBA" id="ARBA00009142"/>
    </source>
</evidence>
<dbReference type="PANTHER" id="PTHR30269">
    <property type="entry name" value="TRANSMEMBRANE PROTEIN YFCA"/>
    <property type="match status" value="1"/>
</dbReference>
<proteinExistence type="inferred from homology"/>
<feature type="transmembrane region" description="Helical" evidence="8">
    <location>
        <begin position="175"/>
        <end position="197"/>
    </location>
</feature>
<feature type="transmembrane region" description="Helical" evidence="8">
    <location>
        <begin position="111"/>
        <end position="131"/>
    </location>
</feature>
<reference evidence="9" key="1">
    <citation type="journal article" date="2022" name="Microorganisms">
        <title>Two New Species of Filamentous Sulfur Bacteria of the Genus Thiothrix, Thiothrix winogradskyi sp. nov. and 'Candidatus Thiothrix sulfatifontis' sp. nov.</title>
        <authorList>
            <person name="Ravin N.V."/>
            <person name="Rossetti S."/>
            <person name="Beletsky A.V."/>
            <person name="Kadnikov V.V."/>
            <person name="Rudenko T.S."/>
            <person name="Smolyakov D.D."/>
            <person name="Moskvitina M.I."/>
            <person name="Gureeva M.V."/>
            <person name="Mardanov A.V."/>
            <person name="Grabovich M.Y."/>
        </authorList>
    </citation>
    <scope>NUCLEOTIDE SEQUENCE</scope>
    <source>
        <strain evidence="9">CT3</strain>
    </source>
</reference>
<feature type="transmembrane region" description="Helical" evidence="8">
    <location>
        <begin position="238"/>
        <end position="257"/>
    </location>
</feature>
<evidence type="ECO:0000256" key="7">
    <source>
        <dbReference type="ARBA" id="ARBA00023136"/>
    </source>
</evidence>
<keyword evidence="4 8" id="KW-1003">Cell membrane</keyword>
<dbReference type="RefSeq" id="WP_236501717.1">
    <property type="nucleotide sequence ID" value="NZ_CP091244.1"/>
</dbReference>
<protein>
    <recommendedName>
        <fullName evidence="8">Probable membrane transporter protein</fullName>
    </recommendedName>
</protein>
<keyword evidence="10" id="KW-1185">Reference proteome</keyword>
<feature type="transmembrane region" description="Helical" evidence="8">
    <location>
        <begin position="209"/>
        <end position="226"/>
    </location>
</feature>
<sequence>MDIFIIPLAALLASTLTLFSGFGLGTLLMPVVAVFFPVEVAIGMTALVHFANNLFKLALLGRQADVGVIARFGIPAVAAALLGAVLLGWLATQAPLLEYPFAGGLAQVTPVKLMIGTLILVFVLLEFLPAFKQLRFGQELLPLGGLVSGFFGGLSGHQGAFRSMFLLKSGLDKEAFIATGVVLAVLVDMTRLVVYGWESSSMTAKNIDWVLVGITTLAAFTGAFVGKRLMKKMTIHSIQMAVSALLVVVALGLMAGVL</sequence>
<dbReference type="Proteomes" id="UP001054801">
    <property type="component" value="Chromosome"/>
</dbReference>
<keyword evidence="3" id="KW-0813">Transport</keyword>
<dbReference type="InterPro" id="IPR052017">
    <property type="entry name" value="TSUP"/>
</dbReference>
<keyword evidence="7 8" id="KW-0472">Membrane</keyword>
<comment type="subcellular location">
    <subcellularLocation>
        <location evidence="1 8">Cell membrane</location>
        <topology evidence="1 8">Multi-pass membrane protein</topology>
    </subcellularLocation>
</comment>
<dbReference type="Pfam" id="PF01925">
    <property type="entry name" value="TauE"/>
    <property type="match status" value="1"/>
</dbReference>
<evidence type="ECO:0000256" key="8">
    <source>
        <dbReference type="RuleBase" id="RU363041"/>
    </source>
</evidence>
<feature type="transmembrane region" description="Helical" evidence="8">
    <location>
        <begin position="27"/>
        <end position="51"/>
    </location>
</feature>
<keyword evidence="5 8" id="KW-0812">Transmembrane</keyword>
<organism evidence="9 10">
    <name type="scientific">Thiothrix winogradskyi</name>
    <dbReference type="NCBI Taxonomy" id="96472"/>
    <lineage>
        <taxon>Bacteria</taxon>
        <taxon>Pseudomonadati</taxon>
        <taxon>Pseudomonadota</taxon>
        <taxon>Gammaproteobacteria</taxon>
        <taxon>Thiotrichales</taxon>
        <taxon>Thiotrichaceae</taxon>
        <taxon>Thiothrix</taxon>
    </lineage>
</organism>
<name>A0ABY3T3B0_9GAMM</name>
<comment type="similarity">
    <text evidence="2 8">Belongs to the 4-toluene sulfonate uptake permease (TSUP) (TC 2.A.102) family.</text>
</comment>
<keyword evidence="6 8" id="KW-1133">Transmembrane helix</keyword>
<gene>
    <name evidence="9" type="ORF">L2Y54_09945</name>
</gene>
<dbReference type="PANTHER" id="PTHR30269:SF37">
    <property type="entry name" value="MEMBRANE TRANSPORTER PROTEIN"/>
    <property type="match status" value="1"/>
</dbReference>
<dbReference type="InterPro" id="IPR002781">
    <property type="entry name" value="TM_pro_TauE-like"/>
</dbReference>
<accession>A0ABY3T3B0</accession>